<feature type="transmembrane region" description="Helical" evidence="1">
    <location>
        <begin position="79"/>
        <end position="97"/>
    </location>
</feature>
<gene>
    <name evidence="3" type="ORF">EV643_10393</name>
</gene>
<dbReference type="AlphaFoldDB" id="A0A4R6KKT6"/>
<protein>
    <submittedName>
        <fullName evidence="3">Uncharacterized protein DUF4129</fullName>
    </submittedName>
</protein>
<dbReference type="EMBL" id="SNWQ01000003">
    <property type="protein sequence ID" value="TDO51356.1"/>
    <property type="molecule type" value="Genomic_DNA"/>
</dbReference>
<feature type="domain" description="Protein-glutamine gamma-glutamyltransferase-like C-terminal" evidence="2">
    <location>
        <begin position="145"/>
        <end position="215"/>
    </location>
</feature>
<comment type="caution">
    <text evidence="3">The sequence shown here is derived from an EMBL/GenBank/DDBJ whole genome shotgun (WGS) entry which is preliminary data.</text>
</comment>
<keyword evidence="4" id="KW-1185">Reference proteome</keyword>
<dbReference type="InterPro" id="IPR025403">
    <property type="entry name" value="TgpA-like_C"/>
</dbReference>
<name>A0A4R6KKT6_9ACTN</name>
<accession>A0A4R6KKT6</accession>
<dbReference type="Pfam" id="PF13559">
    <property type="entry name" value="DUF4129"/>
    <property type="match status" value="1"/>
</dbReference>
<keyword evidence="1" id="KW-0812">Transmembrane</keyword>
<evidence type="ECO:0000313" key="4">
    <source>
        <dbReference type="Proteomes" id="UP000295388"/>
    </source>
</evidence>
<evidence type="ECO:0000313" key="3">
    <source>
        <dbReference type="EMBL" id="TDO51356.1"/>
    </source>
</evidence>
<reference evidence="3 4" key="1">
    <citation type="submission" date="2019-03" db="EMBL/GenBank/DDBJ databases">
        <title>Genomic Encyclopedia of Type Strains, Phase III (KMG-III): the genomes of soil and plant-associated and newly described type strains.</title>
        <authorList>
            <person name="Whitman W."/>
        </authorList>
    </citation>
    <scope>NUCLEOTIDE SEQUENCE [LARGE SCALE GENOMIC DNA]</scope>
    <source>
        <strain evidence="3 4">VKM Ac-2527</strain>
    </source>
</reference>
<keyword evidence="1" id="KW-0472">Membrane</keyword>
<keyword evidence="1" id="KW-1133">Transmembrane helix</keyword>
<evidence type="ECO:0000259" key="2">
    <source>
        <dbReference type="Pfam" id="PF13559"/>
    </source>
</evidence>
<sequence>MDASRSRTDPADWTELVIPLEPPVDISRDDAAAEAARELSKPVYDQAGDSLISRAILKVLEWISDLLDGLVSPTSDGDAGLLMLIGLIVLVVIVVLWRAGVLRTTRTSAAQTVFDTDKPRTAAQYRAQAEQEATAGDYAAAVRSRFRACIAELTERTVLDERAGRTAYEAAADAARVVPELRETLQPAADVFTEVVYGNRPGTPERYATVFAADEAARRVSTRALVRG</sequence>
<proteinExistence type="predicted"/>
<dbReference type="Proteomes" id="UP000295388">
    <property type="component" value="Unassembled WGS sequence"/>
</dbReference>
<evidence type="ECO:0000256" key="1">
    <source>
        <dbReference type="SAM" id="Phobius"/>
    </source>
</evidence>
<organism evidence="3 4">
    <name type="scientific">Kribbella caucasensis</name>
    <dbReference type="NCBI Taxonomy" id="2512215"/>
    <lineage>
        <taxon>Bacteria</taxon>
        <taxon>Bacillati</taxon>
        <taxon>Actinomycetota</taxon>
        <taxon>Actinomycetes</taxon>
        <taxon>Propionibacteriales</taxon>
        <taxon>Kribbellaceae</taxon>
        <taxon>Kribbella</taxon>
    </lineage>
</organism>